<protein>
    <recommendedName>
        <fullName evidence="2">Dilute domain-containing protein</fullName>
    </recommendedName>
</protein>
<sequence>MEALCSLHPSSLNHLQSSLFQLAGSSWDELMHIRQAVGFLVIHQKSRITYDDIKNDLCPALSVQQLYKICTLYWDDNYNTRSVSQDVISAMRKLMTEENANEEDSNSAGNTFLLDEDSSVPFSVDDLSASQEERDFAGVKPSPELLENPDFQFLKD</sequence>
<dbReference type="InterPro" id="IPR002710">
    <property type="entry name" value="Dilute_dom"/>
</dbReference>
<reference evidence="3" key="1">
    <citation type="journal article" date="2013" name="J. Plant Res.">
        <title>Effect of fungi and light on seed germination of three Opuntia species from semiarid lands of central Mexico.</title>
        <authorList>
            <person name="Delgado-Sanchez P."/>
            <person name="Jimenez-Bremont J.F."/>
            <person name="Guerrero-Gonzalez Mde L."/>
            <person name="Flores J."/>
        </authorList>
    </citation>
    <scope>NUCLEOTIDE SEQUENCE</scope>
    <source>
        <tissue evidence="3">Cladode</tissue>
    </source>
</reference>
<organism evidence="3">
    <name type="scientific">Opuntia streptacantha</name>
    <name type="common">Prickly pear cactus</name>
    <name type="synonym">Opuntia cardona</name>
    <dbReference type="NCBI Taxonomy" id="393608"/>
    <lineage>
        <taxon>Eukaryota</taxon>
        <taxon>Viridiplantae</taxon>
        <taxon>Streptophyta</taxon>
        <taxon>Embryophyta</taxon>
        <taxon>Tracheophyta</taxon>
        <taxon>Spermatophyta</taxon>
        <taxon>Magnoliopsida</taxon>
        <taxon>eudicotyledons</taxon>
        <taxon>Gunneridae</taxon>
        <taxon>Pentapetalae</taxon>
        <taxon>Caryophyllales</taxon>
        <taxon>Cactineae</taxon>
        <taxon>Cactaceae</taxon>
        <taxon>Opuntioideae</taxon>
        <taxon>Opuntia</taxon>
    </lineage>
</organism>
<evidence type="ECO:0000259" key="2">
    <source>
        <dbReference type="PROSITE" id="PS51126"/>
    </source>
</evidence>
<dbReference type="InterPro" id="IPR052072">
    <property type="entry name" value="Vascular_dev_regulator"/>
</dbReference>
<dbReference type="PANTHER" id="PTHR16027:SF6">
    <property type="entry name" value="DILUTE DOMAIN-CONTAINING PROTEIN"/>
    <property type="match status" value="1"/>
</dbReference>
<feature type="region of interest" description="Disordered" evidence="1">
    <location>
        <begin position="129"/>
        <end position="156"/>
    </location>
</feature>
<dbReference type="EMBL" id="GISG01009886">
    <property type="protein sequence ID" value="MBA4616067.1"/>
    <property type="molecule type" value="Transcribed_RNA"/>
</dbReference>
<dbReference type="PROSITE" id="PS51126">
    <property type="entry name" value="DILUTE"/>
    <property type="match status" value="1"/>
</dbReference>
<dbReference type="PANTHER" id="PTHR16027">
    <property type="entry name" value="DILUTE DOMAIN-CONTAINING PROTEIN YPR089W"/>
    <property type="match status" value="1"/>
</dbReference>
<dbReference type="SMART" id="SM01132">
    <property type="entry name" value="DIL"/>
    <property type="match status" value="1"/>
</dbReference>
<name>A0A7C9CG52_OPUST</name>
<reference evidence="3" key="2">
    <citation type="submission" date="2020-07" db="EMBL/GenBank/DDBJ databases">
        <authorList>
            <person name="Vera ALvarez R."/>
            <person name="Arias-Moreno D.M."/>
            <person name="Jimenez-Jacinto V."/>
            <person name="Jimenez-Bremont J.F."/>
            <person name="Swaminathan K."/>
            <person name="Moose S.P."/>
            <person name="Guerrero-Gonzalez M.L."/>
            <person name="Marino-Ramirez L."/>
            <person name="Landsman D."/>
            <person name="Rodriguez-Kessler M."/>
            <person name="Delgado-Sanchez P."/>
        </authorList>
    </citation>
    <scope>NUCLEOTIDE SEQUENCE</scope>
    <source>
        <tissue evidence="3">Cladode</tissue>
    </source>
</reference>
<dbReference type="AlphaFoldDB" id="A0A7C9CG52"/>
<evidence type="ECO:0000256" key="1">
    <source>
        <dbReference type="SAM" id="MobiDB-lite"/>
    </source>
</evidence>
<accession>A0A7C9CG52</accession>
<evidence type="ECO:0000313" key="3">
    <source>
        <dbReference type="EMBL" id="MBA4616067.1"/>
    </source>
</evidence>
<feature type="domain" description="Dilute" evidence="2">
    <location>
        <begin position="1"/>
        <end position="97"/>
    </location>
</feature>
<proteinExistence type="predicted"/>
<dbReference type="Pfam" id="PF01843">
    <property type="entry name" value="DIL"/>
    <property type="match status" value="1"/>
</dbReference>